<reference evidence="1" key="1">
    <citation type="journal article" date="2021" name="Nat. Commun.">
        <title>Genetic determinants of endophytism in the Arabidopsis root mycobiome.</title>
        <authorList>
            <person name="Mesny F."/>
            <person name="Miyauchi S."/>
            <person name="Thiergart T."/>
            <person name="Pickel B."/>
            <person name="Atanasova L."/>
            <person name="Karlsson M."/>
            <person name="Huettel B."/>
            <person name="Barry K.W."/>
            <person name="Haridas S."/>
            <person name="Chen C."/>
            <person name="Bauer D."/>
            <person name="Andreopoulos W."/>
            <person name="Pangilinan J."/>
            <person name="LaButti K."/>
            <person name="Riley R."/>
            <person name="Lipzen A."/>
            <person name="Clum A."/>
            <person name="Drula E."/>
            <person name="Henrissat B."/>
            <person name="Kohler A."/>
            <person name="Grigoriev I.V."/>
            <person name="Martin F.M."/>
            <person name="Hacquard S."/>
        </authorList>
    </citation>
    <scope>NUCLEOTIDE SEQUENCE</scope>
    <source>
        <strain evidence="1">MPI-CAGE-AT-0016</strain>
    </source>
</reference>
<sequence>MGLVLSGPLQLLVRGECRYCVGWPWILSPAHLFPTPVAVVLPLPAGGACSLINILERPVAPVADSLSGVINRQRSPADPFLPKEHAEKQVQLATWLGEMRSLVNRHGLVAMERPRPGKRPALAPGPPAGKTGRPTSYLLAWDGTADEPQLGVLRAGVLGRQAIVPIPSPWVKLAYLCDAIGAISRRTTVTPRSTRRMATVVRQPTAGISERIELRLWVRLREGFVKRHAPSREGPSRASSGLVRKESLPLPYSEGVERGNVLKVEAAGQVRDALSRDIHASTSSKPKKHAPCGFWQSFEGFVVKEEAPASPGIIGCMLPIRGADSLGWSEECLTAREALSGEVEPRRPRTGDAAVRCVLPSLRDAAGCRGSRDRIHSARSGTRLQTGLFDAPATRGVACQRATHECLVRPEGPERVDGKKAERCALSPVRTAHVD</sequence>
<comment type="caution">
    <text evidence="1">The sequence shown here is derived from an EMBL/GenBank/DDBJ whole genome shotgun (WGS) entry which is preliminary data.</text>
</comment>
<gene>
    <name evidence="1" type="ORF">B0T11DRAFT_302073</name>
</gene>
<name>A0A8K0T9H5_9PEZI</name>
<proteinExistence type="predicted"/>
<accession>A0A8K0T9H5</accession>
<dbReference type="AlphaFoldDB" id="A0A8K0T9H5"/>
<evidence type="ECO:0000313" key="1">
    <source>
        <dbReference type="EMBL" id="KAH7349905.1"/>
    </source>
</evidence>
<keyword evidence="2" id="KW-1185">Reference proteome</keyword>
<evidence type="ECO:0000313" key="2">
    <source>
        <dbReference type="Proteomes" id="UP000813385"/>
    </source>
</evidence>
<organism evidence="1 2">
    <name type="scientific">Plectosphaerella cucumerina</name>
    <dbReference type="NCBI Taxonomy" id="40658"/>
    <lineage>
        <taxon>Eukaryota</taxon>
        <taxon>Fungi</taxon>
        <taxon>Dikarya</taxon>
        <taxon>Ascomycota</taxon>
        <taxon>Pezizomycotina</taxon>
        <taxon>Sordariomycetes</taxon>
        <taxon>Hypocreomycetidae</taxon>
        <taxon>Glomerellales</taxon>
        <taxon>Plectosphaerellaceae</taxon>
        <taxon>Plectosphaerella</taxon>
    </lineage>
</organism>
<protein>
    <submittedName>
        <fullName evidence="1">Uncharacterized protein</fullName>
    </submittedName>
</protein>
<dbReference type="EMBL" id="JAGPXD010000006">
    <property type="protein sequence ID" value="KAH7349905.1"/>
    <property type="molecule type" value="Genomic_DNA"/>
</dbReference>
<dbReference type="Proteomes" id="UP000813385">
    <property type="component" value="Unassembled WGS sequence"/>
</dbReference>